<comment type="similarity">
    <text evidence="1 4">Belongs to the EF-Ts family.</text>
</comment>
<evidence type="ECO:0000256" key="1">
    <source>
        <dbReference type="ARBA" id="ARBA00005532"/>
    </source>
</evidence>
<dbReference type="PANTHER" id="PTHR11741">
    <property type="entry name" value="ELONGATION FACTOR TS"/>
    <property type="match status" value="1"/>
</dbReference>
<dbReference type="InterPro" id="IPR009060">
    <property type="entry name" value="UBA-like_sf"/>
</dbReference>
<evidence type="ECO:0000313" key="7">
    <source>
        <dbReference type="Proteomes" id="UP001235939"/>
    </source>
</evidence>
<dbReference type="InterPro" id="IPR001816">
    <property type="entry name" value="Transl_elong_EFTs/EF1B"/>
</dbReference>
<dbReference type="EMBL" id="CP092878">
    <property type="protein sequence ID" value="UYV78245.1"/>
    <property type="molecule type" value="Genomic_DNA"/>
</dbReference>
<comment type="function">
    <text evidence="4">Associates with the EF-Tu.GDP complex and induces the exchange of GDP to GTP. It remains bound to the aminoacyl-tRNA.EF-Tu.GTP complex up to the GTP hydrolysis stage on the ribosome.</text>
</comment>
<evidence type="ECO:0000313" key="6">
    <source>
        <dbReference type="EMBL" id="UYV78245.1"/>
    </source>
</evidence>
<evidence type="ECO:0000256" key="3">
    <source>
        <dbReference type="ARBA" id="ARBA00022917"/>
    </source>
</evidence>
<evidence type="ECO:0000259" key="5">
    <source>
        <dbReference type="Pfam" id="PF00889"/>
    </source>
</evidence>
<dbReference type="Gene3D" id="3.30.479.20">
    <property type="entry name" value="Elongation factor Ts, dimerisation domain"/>
    <property type="match status" value="1"/>
</dbReference>
<keyword evidence="7" id="KW-1185">Reference proteome</keyword>
<protein>
    <recommendedName>
        <fullName evidence="4">Elongation factor Ts, mitochondrial</fullName>
        <shortName evidence="4">EF-Ts</shortName>
        <shortName evidence="4">EF-TsMt</shortName>
    </recommendedName>
</protein>
<dbReference type="SUPFAM" id="SSF46934">
    <property type="entry name" value="UBA-like"/>
    <property type="match status" value="1"/>
</dbReference>
<keyword evidence="4" id="KW-0496">Mitochondrion</keyword>
<feature type="domain" description="Translation elongation factor EFTs/EF1B dimerisation" evidence="5">
    <location>
        <begin position="105"/>
        <end position="210"/>
    </location>
</feature>
<dbReference type="PANTHER" id="PTHR11741:SF0">
    <property type="entry name" value="ELONGATION FACTOR TS, MITOCHONDRIAL"/>
    <property type="match status" value="1"/>
</dbReference>
<accession>A0ABY6LEX0</accession>
<sequence length="249" mass="27334">MALSPDSLAGRCGSLRLLWSRFLGSRYLAAAVEKAALSALRKKTGYSFINCKKALEKYENNIEKAEVWLREEVQKEGWAKVSKMKDRTAAKGLIAVNYLPDQSAGAIVELKCETDFVAKTMEFQTLAASIAALCSKMVLQSKSRPDNALSKITLQPEELIGLRYSESGATIADAIALEVGKLGENAKLNRAVAFLGSSDLQVAACIHPTSDTSFLKIKDTLASKSFLLFRQKSFVLVRSEQKIKHLAKR</sequence>
<gene>
    <name evidence="6" type="ORF">LAZ67_16000658</name>
</gene>
<name>A0ABY6LEX0_9ARAC</name>
<keyword evidence="3 4" id="KW-0648">Protein biosynthesis</keyword>
<dbReference type="Pfam" id="PF25025">
    <property type="entry name" value="EF-Ts_N"/>
    <property type="match status" value="1"/>
</dbReference>
<dbReference type="HAMAP" id="MF_00050">
    <property type="entry name" value="EF_Ts"/>
    <property type="match status" value="1"/>
</dbReference>
<evidence type="ECO:0000256" key="4">
    <source>
        <dbReference type="HAMAP-Rule" id="MF_03135"/>
    </source>
</evidence>
<dbReference type="Pfam" id="PF00889">
    <property type="entry name" value="EF_TS"/>
    <property type="match status" value="1"/>
</dbReference>
<proteinExistence type="inferred from homology"/>
<dbReference type="InterPro" id="IPR018101">
    <property type="entry name" value="Transl_elong_Ts_CS"/>
</dbReference>
<keyword evidence="2 4" id="KW-0251">Elongation factor</keyword>
<dbReference type="InterPro" id="IPR014039">
    <property type="entry name" value="Transl_elong_EFTs/EF1B_dimer"/>
</dbReference>
<reference evidence="6 7" key="1">
    <citation type="submission" date="2022-01" db="EMBL/GenBank/DDBJ databases">
        <title>A chromosomal length assembly of Cordylochernes scorpioides.</title>
        <authorList>
            <person name="Zeh D."/>
            <person name="Zeh J."/>
        </authorList>
    </citation>
    <scope>NUCLEOTIDE SEQUENCE [LARGE SCALE GENOMIC DNA]</scope>
    <source>
        <strain evidence="6">IN4F17</strain>
        <tissue evidence="6">Whole Body</tissue>
    </source>
</reference>
<dbReference type="CDD" id="cd14275">
    <property type="entry name" value="UBA_EF-Ts"/>
    <property type="match status" value="1"/>
</dbReference>
<dbReference type="Proteomes" id="UP001235939">
    <property type="component" value="Chromosome 16"/>
</dbReference>
<dbReference type="SUPFAM" id="SSF54713">
    <property type="entry name" value="Elongation factor Ts (EF-Ts), dimerisation domain"/>
    <property type="match status" value="1"/>
</dbReference>
<comment type="subcellular location">
    <subcellularLocation>
        <location evidence="4">Mitochondrion</location>
    </subcellularLocation>
</comment>
<dbReference type="Gene3D" id="1.10.8.10">
    <property type="entry name" value="DNA helicase RuvA subunit, C-terminal domain"/>
    <property type="match status" value="1"/>
</dbReference>
<dbReference type="PROSITE" id="PS01127">
    <property type="entry name" value="EF_TS_2"/>
    <property type="match status" value="1"/>
</dbReference>
<organism evidence="6 7">
    <name type="scientific">Cordylochernes scorpioides</name>
    <dbReference type="NCBI Taxonomy" id="51811"/>
    <lineage>
        <taxon>Eukaryota</taxon>
        <taxon>Metazoa</taxon>
        <taxon>Ecdysozoa</taxon>
        <taxon>Arthropoda</taxon>
        <taxon>Chelicerata</taxon>
        <taxon>Arachnida</taxon>
        <taxon>Pseudoscorpiones</taxon>
        <taxon>Cheliferoidea</taxon>
        <taxon>Chernetidae</taxon>
        <taxon>Cordylochernes</taxon>
    </lineage>
</organism>
<dbReference type="PROSITE" id="PS01126">
    <property type="entry name" value="EF_TS_1"/>
    <property type="match status" value="1"/>
</dbReference>
<evidence type="ECO:0000256" key="2">
    <source>
        <dbReference type="ARBA" id="ARBA00022768"/>
    </source>
</evidence>
<dbReference type="InterPro" id="IPR036402">
    <property type="entry name" value="EF-Ts_dimer_sf"/>
</dbReference>